<proteinExistence type="predicted"/>
<gene>
    <name evidence="1" type="ORF">CEXT_601</name>
</gene>
<dbReference type="AlphaFoldDB" id="A0AAV4RRP2"/>
<name>A0AAV4RRP2_CAEEX</name>
<evidence type="ECO:0000313" key="1">
    <source>
        <dbReference type="EMBL" id="GIY24229.1"/>
    </source>
</evidence>
<comment type="caution">
    <text evidence="1">The sequence shown here is derived from an EMBL/GenBank/DDBJ whole genome shotgun (WGS) entry which is preliminary data.</text>
</comment>
<reference evidence="1 2" key="1">
    <citation type="submission" date="2021-06" db="EMBL/GenBank/DDBJ databases">
        <title>Caerostris extrusa draft genome.</title>
        <authorList>
            <person name="Kono N."/>
            <person name="Arakawa K."/>
        </authorList>
    </citation>
    <scope>NUCLEOTIDE SEQUENCE [LARGE SCALE GENOMIC DNA]</scope>
</reference>
<organism evidence="1 2">
    <name type="scientific">Caerostris extrusa</name>
    <name type="common">Bark spider</name>
    <name type="synonym">Caerostris bankana</name>
    <dbReference type="NCBI Taxonomy" id="172846"/>
    <lineage>
        <taxon>Eukaryota</taxon>
        <taxon>Metazoa</taxon>
        <taxon>Ecdysozoa</taxon>
        <taxon>Arthropoda</taxon>
        <taxon>Chelicerata</taxon>
        <taxon>Arachnida</taxon>
        <taxon>Araneae</taxon>
        <taxon>Araneomorphae</taxon>
        <taxon>Entelegynae</taxon>
        <taxon>Araneoidea</taxon>
        <taxon>Araneidae</taxon>
        <taxon>Caerostris</taxon>
    </lineage>
</organism>
<sequence length="70" mass="8377">MVHSGRARRGCYLLEDVIPMKKQQEAGEMTTEEMFDIYLFYGTFWQSKARMLFVGRCYLKKQQETVRDDD</sequence>
<protein>
    <submittedName>
        <fullName evidence="1">Uncharacterized protein</fullName>
    </submittedName>
</protein>
<keyword evidence="2" id="KW-1185">Reference proteome</keyword>
<accession>A0AAV4RRP2</accession>
<dbReference type="EMBL" id="BPLR01008369">
    <property type="protein sequence ID" value="GIY24229.1"/>
    <property type="molecule type" value="Genomic_DNA"/>
</dbReference>
<dbReference type="Proteomes" id="UP001054945">
    <property type="component" value="Unassembled WGS sequence"/>
</dbReference>
<evidence type="ECO:0000313" key="2">
    <source>
        <dbReference type="Proteomes" id="UP001054945"/>
    </source>
</evidence>